<feature type="compositionally biased region" description="Basic and acidic residues" evidence="1">
    <location>
        <begin position="441"/>
        <end position="455"/>
    </location>
</feature>
<sequence length="550" mass="60105">MSAGSLFPDRPIRPLPKRRLRERLSPEAAGVIQYPPAPQSVAPLFPYPYSNLRDEKSDPSFGLSRDRAGEVDLRQPRRNGLGPDNEQAESTEVRRGLGGRDTPESSGRQPRSTKHDQGRNYKPPLSATSSVDGYDSFENTNNKKKRKVPSAGDSALNGVLVVNDTISSDSGSLTTADQSVDGNRDASSTSSATTYGSPNFATGGQNVPGPGRGRYGRPRSGRSPLRPLTDSTNNWAGRNARLRSAQWTPGSSENTGIISNAIANAEKLLPHQGQENMSLLHQQLSNKRNTPSTQFTFTCDAKVPGSIAWPGSPNLMTMPTHHAPSARQATENWARNPQATQTSQASAAPPAVGTSPKELPTQAGPAGQHQAGAPPKTTRKSLMKEYAAAAKARRRETQLYNKRHPPKPEEVWICHFCEYEMIFGRPPEALIRQYEAKDRKQRLQEQQRKAQWERLKKGKHKGKKSSNLPPKSNDVAHDAQHAAGAHDAPMNSNYSQGTQSEEYDDDDDYEDEDYEPDEDIPPGSELPVSVQRDNVVAQPVHNPALQAAGT</sequence>
<gene>
    <name evidence="2" type="ORF">B0H66DRAFT_598423</name>
</gene>
<accession>A0AAE0ITK7</accession>
<reference evidence="2" key="1">
    <citation type="journal article" date="2023" name="Mol. Phylogenet. Evol.">
        <title>Genome-scale phylogeny and comparative genomics of the fungal order Sordariales.</title>
        <authorList>
            <person name="Hensen N."/>
            <person name="Bonometti L."/>
            <person name="Westerberg I."/>
            <person name="Brannstrom I.O."/>
            <person name="Guillou S."/>
            <person name="Cros-Aarteil S."/>
            <person name="Calhoun S."/>
            <person name="Haridas S."/>
            <person name="Kuo A."/>
            <person name="Mondo S."/>
            <person name="Pangilinan J."/>
            <person name="Riley R."/>
            <person name="LaButti K."/>
            <person name="Andreopoulos B."/>
            <person name="Lipzen A."/>
            <person name="Chen C."/>
            <person name="Yan M."/>
            <person name="Daum C."/>
            <person name="Ng V."/>
            <person name="Clum A."/>
            <person name="Steindorff A."/>
            <person name="Ohm R.A."/>
            <person name="Martin F."/>
            <person name="Silar P."/>
            <person name="Natvig D.O."/>
            <person name="Lalanne C."/>
            <person name="Gautier V."/>
            <person name="Ament-Velasquez S.L."/>
            <person name="Kruys A."/>
            <person name="Hutchinson M.I."/>
            <person name="Powell A.J."/>
            <person name="Barry K."/>
            <person name="Miller A.N."/>
            <person name="Grigoriev I.V."/>
            <person name="Debuchy R."/>
            <person name="Gladieux P."/>
            <person name="Hiltunen Thoren M."/>
            <person name="Johannesson H."/>
        </authorList>
    </citation>
    <scope>NUCLEOTIDE SEQUENCE</scope>
    <source>
        <strain evidence="2">CBS 118394</strain>
    </source>
</reference>
<dbReference type="EMBL" id="JAUEDM010000001">
    <property type="protein sequence ID" value="KAK3330899.1"/>
    <property type="molecule type" value="Genomic_DNA"/>
</dbReference>
<keyword evidence="3" id="KW-1185">Reference proteome</keyword>
<protein>
    <submittedName>
        <fullName evidence="2">Uncharacterized protein</fullName>
    </submittedName>
</protein>
<feature type="compositionally biased region" description="Polar residues" evidence="1">
    <location>
        <begin position="490"/>
        <end position="500"/>
    </location>
</feature>
<proteinExistence type="predicted"/>
<feature type="compositionally biased region" description="Basic and acidic residues" evidence="1">
    <location>
        <begin position="52"/>
        <end position="75"/>
    </location>
</feature>
<organism evidence="2 3">
    <name type="scientific">Apodospora peruviana</name>
    <dbReference type="NCBI Taxonomy" id="516989"/>
    <lineage>
        <taxon>Eukaryota</taxon>
        <taxon>Fungi</taxon>
        <taxon>Dikarya</taxon>
        <taxon>Ascomycota</taxon>
        <taxon>Pezizomycotina</taxon>
        <taxon>Sordariomycetes</taxon>
        <taxon>Sordariomycetidae</taxon>
        <taxon>Sordariales</taxon>
        <taxon>Lasiosphaeriaceae</taxon>
        <taxon>Apodospora</taxon>
    </lineage>
</organism>
<feature type="compositionally biased region" description="Polar residues" evidence="1">
    <location>
        <begin position="195"/>
        <end position="205"/>
    </location>
</feature>
<reference evidence="2" key="2">
    <citation type="submission" date="2023-06" db="EMBL/GenBank/DDBJ databases">
        <authorList>
            <consortium name="Lawrence Berkeley National Laboratory"/>
            <person name="Haridas S."/>
            <person name="Hensen N."/>
            <person name="Bonometti L."/>
            <person name="Westerberg I."/>
            <person name="Brannstrom I.O."/>
            <person name="Guillou S."/>
            <person name="Cros-Aarteil S."/>
            <person name="Calhoun S."/>
            <person name="Kuo A."/>
            <person name="Mondo S."/>
            <person name="Pangilinan J."/>
            <person name="Riley R."/>
            <person name="Labutti K."/>
            <person name="Andreopoulos B."/>
            <person name="Lipzen A."/>
            <person name="Chen C."/>
            <person name="Yanf M."/>
            <person name="Daum C."/>
            <person name="Ng V."/>
            <person name="Clum A."/>
            <person name="Steindorff A."/>
            <person name="Ohm R."/>
            <person name="Martin F."/>
            <person name="Silar P."/>
            <person name="Natvig D."/>
            <person name="Lalanne C."/>
            <person name="Gautier V."/>
            <person name="Ament-Velasquez S.L."/>
            <person name="Kruys A."/>
            <person name="Hutchinson M.I."/>
            <person name="Powell A.J."/>
            <person name="Barry K."/>
            <person name="Miller A.N."/>
            <person name="Grigoriev I.V."/>
            <person name="Debuchy R."/>
            <person name="Gladieux P."/>
            <person name="Thoren M.H."/>
            <person name="Johannesson H."/>
        </authorList>
    </citation>
    <scope>NUCLEOTIDE SEQUENCE</scope>
    <source>
        <strain evidence="2">CBS 118394</strain>
    </source>
</reference>
<feature type="compositionally biased region" description="Low complexity" evidence="1">
    <location>
        <begin position="337"/>
        <end position="351"/>
    </location>
</feature>
<feature type="compositionally biased region" description="Polar residues" evidence="1">
    <location>
        <begin position="164"/>
        <end position="181"/>
    </location>
</feature>
<dbReference type="AlphaFoldDB" id="A0AAE0ITK7"/>
<comment type="caution">
    <text evidence="2">The sequence shown here is derived from an EMBL/GenBank/DDBJ whole genome shotgun (WGS) entry which is preliminary data.</text>
</comment>
<feature type="region of interest" description="Disordered" evidence="1">
    <location>
        <begin position="1"/>
        <end position="237"/>
    </location>
</feature>
<evidence type="ECO:0000313" key="2">
    <source>
        <dbReference type="EMBL" id="KAK3330899.1"/>
    </source>
</evidence>
<feature type="compositionally biased region" description="Low complexity" evidence="1">
    <location>
        <begin position="362"/>
        <end position="375"/>
    </location>
</feature>
<name>A0AAE0ITK7_9PEZI</name>
<feature type="region of interest" description="Disordered" evidence="1">
    <location>
        <begin position="319"/>
        <end position="380"/>
    </location>
</feature>
<feature type="region of interest" description="Disordered" evidence="1">
    <location>
        <begin position="441"/>
        <end position="550"/>
    </location>
</feature>
<evidence type="ECO:0000313" key="3">
    <source>
        <dbReference type="Proteomes" id="UP001283341"/>
    </source>
</evidence>
<dbReference type="Proteomes" id="UP001283341">
    <property type="component" value="Unassembled WGS sequence"/>
</dbReference>
<evidence type="ECO:0000256" key="1">
    <source>
        <dbReference type="SAM" id="MobiDB-lite"/>
    </source>
</evidence>
<feature type="compositionally biased region" description="Acidic residues" evidence="1">
    <location>
        <begin position="501"/>
        <end position="520"/>
    </location>
</feature>